<comment type="caution">
    <text evidence="1">The sequence shown here is derived from an EMBL/GenBank/DDBJ whole genome shotgun (WGS) entry which is preliminary data.</text>
</comment>
<accession>A0A6G1EDM1</accession>
<sequence length="129" mass="14040">MAEKGWRGSSGRSERERRKAFGLGIHGGSAMVGRAGDEKIGITFIQSAGGCILSNVISTFLISYGFASSSFVLSNVDSTFVSYGFTTSKFVAIVGRSSVEVEEAYHHETLRKKLGHREERRSVSGSIWK</sequence>
<reference evidence="1 2" key="1">
    <citation type="submission" date="2019-11" db="EMBL/GenBank/DDBJ databases">
        <title>Whole genome sequence of Oryza granulata.</title>
        <authorList>
            <person name="Li W."/>
        </authorList>
    </citation>
    <scope>NUCLEOTIDE SEQUENCE [LARGE SCALE GENOMIC DNA]</scope>
    <source>
        <strain evidence="2">cv. Menghai</strain>
        <tissue evidence="1">Leaf</tissue>
    </source>
</reference>
<dbReference type="AlphaFoldDB" id="A0A6G1EDM1"/>
<evidence type="ECO:0000313" key="2">
    <source>
        <dbReference type="Proteomes" id="UP000479710"/>
    </source>
</evidence>
<keyword evidence="2" id="KW-1185">Reference proteome</keyword>
<dbReference type="EMBL" id="SPHZ02000003">
    <property type="protein sequence ID" value="KAF0922847.1"/>
    <property type="molecule type" value="Genomic_DNA"/>
</dbReference>
<evidence type="ECO:0000313" key="1">
    <source>
        <dbReference type="EMBL" id="KAF0922847.1"/>
    </source>
</evidence>
<gene>
    <name evidence="1" type="ORF">E2562_002097</name>
</gene>
<name>A0A6G1EDM1_9ORYZ</name>
<proteinExistence type="predicted"/>
<protein>
    <submittedName>
        <fullName evidence="1">Uncharacterized protein</fullName>
    </submittedName>
</protein>
<dbReference type="Proteomes" id="UP000479710">
    <property type="component" value="Unassembled WGS sequence"/>
</dbReference>
<organism evidence="1 2">
    <name type="scientific">Oryza meyeriana var. granulata</name>
    <dbReference type="NCBI Taxonomy" id="110450"/>
    <lineage>
        <taxon>Eukaryota</taxon>
        <taxon>Viridiplantae</taxon>
        <taxon>Streptophyta</taxon>
        <taxon>Embryophyta</taxon>
        <taxon>Tracheophyta</taxon>
        <taxon>Spermatophyta</taxon>
        <taxon>Magnoliopsida</taxon>
        <taxon>Liliopsida</taxon>
        <taxon>Poales</taxon>
        <taxon>Poaceae</taxon>
        <taxon>BOP clade</taxon>
        <taxon>Oryzoideae</taxon>
        <taxon>Oryzeae</taxon>
        <taxon>Oryzinae</taxon>
        <taxon>Oryza</taxon>
        <taxon>Oryza meyeriana</taxon>
    </lineage>
</organism>